<reference evidence="1 2" key="1">
    <citation type="submission" date="2020-08" db="EMBL/GenBank/DDBJ databases">
        <title>Hymenobacter sp. S2-20-2 genome sequencing.</title>
        <authorList>
            <person name="Jin L."/>
        </authorList>
    </citation>
    <scope>NUCLEOTIDE SEQUENCE [LARGE SCALE GENOMIC DNA]</scope>
    <source>
        <strain evidence="1 2">S2-20-2</strain>
    </source>
</reference>
<dbReference type="Proteomes" id="UP000515489">
    <property type="component" value="Chromosome"/>
</dbReference>
<gene>
    <name evidence="1" type="ORF">H4317_17955</name>
</gene>
<accession>A0A7G7W6L0</accession>
<dbReference type="Pfam" id="PF14054">
    <property type="entry name" value="DUF4249"/>
    <property type="match status" value="1"/>
</dbReference>
<evidence type="ECO:0000313" key="1">
    <source>
        <dbReference type="EMBL" id="QNH62003.1"/>
    </source>
</evidence>
<keyword evidence="2" id="KW-1185">Reference proteome</keyword>
<dbReference type="EMBL" id="CP060202">
    <property type="protein sequence ID" value="QNH62003.1"/>
    <property type="molecule type" value="Genomic_DNA"/>
</dbReference>
<dbReference type="RefSeq" id="WP_185887921.1">
    <property type="nucleotide sequence ID" value="NZ_CP060202.1"/>
</dbReference>
<proteinExistence type="predicted"/>
<sequence length="385" mass="43404">MRASAFFSRLVVLCCGALLLLLPGCIDPYMPDGLSGPPNYLVVDGFLNSQGVTTIKLSRTYGIDTRTAPPVEARASVAIEQEAGPRIPLLEAPAGTYKSPQLLLNSASRYRLHIFTADGKEYASDYTSVKVTPAIDSVTWKTSVDGLKIYVNSHDDANNTQYYRWDYDETWEIVPVIFPQYEYHVDDIRLIAVPYPTLCWGSTSSSAIRLTKTVGLSQDRVANFQLQSYPPTSERLRHKYSILVKQYAQTKEEYEYWELLRKNTESIGSLFDPLPSQLTGNIQCLNDSQEKALGYIGAYSVQEKRIFISRIELPRQWPYITGYENCLPPDTVELKNIHVTFRTKTTVPIEPVFSAMGPLRGYSSTSVECADCRKRGTAVRPSFWQ</sequence>
<dbReference type="AlphaFoldDB" id="A0A7G7W6L0"/>
<dbReference type="KEGG" id="hsk:H4317_17955"/>
<name>A0A7G7W6L0_9BACT</name>
<evidence type="ECO:0000313" key="2">
    <source>
        <dbReference type="Proteomes" id="UP000515489"/>
    </source>
</evidence>
<protein>
    <submittedName>
        <fullName evidence="1">DUF4249 domain-containing protein</fullName>
    </submittedName>
</protein>
<dbReference type="InterPro" id="IPR025345">
    <property type="entry name" value="DUF4249"/>
</dbReference>
<organism evidence="1 2">
    <name type="scientific">Hymenobacter sediminicola</name>
    <dbReference type="NCBI Taxonomy" id="2761579"/>
    <lineage>
        <taxon>Bacteria</taxon>
        <taxon>Pseudomonadati</taxon>
        <taxon>Bacteroidota</taxon>
        <taxon>Cytophagia</taxon>
        <taxon>Cytophagales</taxon>
        <taxon>Hymenobacteraceae</taxon>
        <taxon>Hymenobacter</taxon>
    </lineage>
</organism>